<name>A0A645BL37_9ZZZZ</name>
<accession>A0A645BL37</accession>
<dbReference type="EMBL" id="VSSQ01020416">
    <property type="protein sequence ID" value="MPM65251.1"/>
    <property type="molecule type" value="Genomic_DNA"/>
</dbReference>
<organism evidence="1">
    <name type="scientific">bioreactor metagenome</name>
    <dbReference type="NCBI Taxonomy" id="1076179"/>
    <lineage>
        <taxon>unclassified sequences</taxon>
        <taxon>metagenomes</taxon>
        <taxon>ecological metagenomes</taxon>
    </lineage>
</organism>
<sequence length="138" mass="15193">MTLTVYDRDIPAAAGAIYVLEPPESCCNWSEDDMSFWIAAARLSLRLPFAGSLKDRRHVVRSLTDGVRSRFAISVSDLGPDGCHNAAELGFAAAGSSSAELDERMGNLEKYLYQREEEGEFEISGFSLEVFNYGDLSN</sequence>
<dbReference type="PANTHER" id="PTHR36441:SF1">
    <property type="entry name" value="DUF503 DOMAIN-CONTAINING PROTEIN"/>
    <property type="match status" value="1"/>
</dbReference>
<dbReference type="SUPFAM" id="SSF103007">
    <property type="entry name" value="Hypothetical protein TT1725"/>
    <property type="match status" value="1"/>
</dbReference>
<dbReference type="Pfam" id="PF04456">
    <property type="entry name" value="DUF503"/>
    <property type="match status" value="1"/>
</dbReference>
<dbReference type="AlphaFoldDB" id="A0A645BL37"/>
<reference evidence="1" key="1">
    <citation type="submission" date="2019-08" db="EMBL/GenBank/DDBJ databases">
        <authorList>
            <person name="Kucharzyk K."/>
            <person name="Murdoch R.W."/>
            <person name="Higgins S."/>
            <person name="Loffler F."/>
        </authorList>
    </citation>
    <scope>NUCLEOTIDE SEQUENCE</scope>
</reference>
<dbReference type="InterPro" id="IPR007546">
    <property type="entry name" value="DUF503"/>
</dbReference>
<gene>
    <name evidence="1" type="ORF">SDC9_112146</name>
</gene>
<dbReference type="InterPro" id="IPR036746">
    <property type="entry name" value="TT1725-like_sf"/>
</dbReference>
<protein>
    <submittedName>
        <fullName evidence="1">Uncharacterized protein</fullName>
    </submittedName>
</protein>
<dbReference type="PANTHER" id="PTHR36441">
    <property type="entry name" value="HYPOTHETICAL CYTOSOLIC PROTEIN"/>
    <property type="match status" value="1"/>
</dbReference>
<dbReference type="Gene3D" id="3.30.70.1120">
    <property type="entry name" value="TT1725-like"/>
    <property type="match status" value="1"/>
</dbReference>
<proteinExistence type="predicted"/>
<comment type="caution">
    <text evidence="1">The sequence shown here is derived from an EMBL/GenBank/DDBJ whole genome shotgun (WGS) entry which is preliminary data.</text>
</comment>
<evidence type="ECO:0000313" key="1">
    <source>
        <dbReference type="EMBL" id="MPM65251.1"/>
    </source>
</evidence>